<evidence type="ECO:0000313" key="1">
    <source>
        <dbReference type="EMBL" id="GAA3523113.1"/>
    </source>
</evidence>
<keyword evidence="2" id="KW-1185">Reference proteome</keyword>
<sequence length="67" mass="7535">MRKTLLFLTTLIIFLTSCNFDTPENYFDSITLNTNSFGLIGSKDIAIMKESKKAKSLKVFINGVNNL</sequence>
<dbReference type="EMBL" id="BAABCW010000033">
    <property type="protein sequence ID" value="GAA3523113.1"/>
    <property type="molecule type" value="Genomic_DNA"/>
</dbReference>
<organism evidence="1 2">
    <name type="scientific">Aquimarina addita</name>
    <dbReference type="NCBI Taxonomy" id="870485"/>
    <lineage>
        <taxon>Bacteria</taxon>
        <taxon>Pseudomonadati</taxon>
        <taxon>Bacteroidota</taxon>
        <taxon>Flavobacteriia</taxon>
        <taxon>Flavobacteriales</taxon>
        <taxon>Flavobacteriaceae</taxon>
        <taxon>Aquimarina</taxon>
    </lineage>
</organism>
<protein>
    <submittedName>
        <fullName evidence="1">Uncharacterized protein</fullName>
    </submittedName>
</protein>
<reference evidence="2" key="1">
    <citation type="journal article" date="2019" name="Int. J. Syst. Evol. Microbiol.">
        <title>The Global Catalogue of Microorganisms (GCM) 10K type strain sequencing project: providing services to taxonomists for standard genome sequencing and annotation.</title>
        <authorList>
            <consortium name="The Broad Institute Genomics Platform"/>
            <consortium name="The Broad Institute Genome Sequencing Center for Infectious Disease"/>
            <person name="Wu L."/>
            <person name="Ma J."/>
        </authorList>
    </citation>
    <scope>NUCLEOTIDE SEQUENCE [LARGE SCALE GENOMIC DNA]</scope>
    <source>
        <strain evidence="2">JCM 17106</strain>
    </source>
</reference>
<name>A0ABP6UV19_9FLAO</name>
<dbReference type="RefSeq" id="WP_344930902.1">
    <property type="nucleotide sequence ID" value="NZ_BAABCW010000033.1"/>
</dbReference>
<proteinExistence type="predicted"/>
<gene>
    <name evidence="1" type="ORF">GCM10022393_42330</name>
</gene>
<accession>A0ABP6UV19</accession>
<evidence type="ECO:0000313" key="2">
    <source>
        <dbReference type="Proteomes" id="UP001500459"/>
    </source>
</evidence>
<dbReference type="PROSITE" id="PS51257">
    <property type="entry name" value="PROKAR_LIPOPROTEIN"/>
    <property type="match status" value="1"/>
</dbReference>
<comment type="caution">
    <text evidence="1">The sequence shown here is derived from an EMBL/GenBank/DDBJ whole genome shotgun (WGS) entry which is preliminary data.</text>
</comment>
<dbReference type="Proteomes" id="UP001500459">
    <property type="component" value="Unassembled WGS sequence"/>
</dbReference>